<feature type="domain" description="USP" evidence="9">
    <location>
        <begin position="506"/>
        <end position="877"/>
    </location>
</feature>
<dbReference type="Gene3D" id="3.30.420.10">
    <property type="entry name" value="Ribonuclease H-like superfamily/Ribonuclease H"/>
    <property type="match status" value="1"/>
</dbReference>
<dbReference type="InterPro" id="IPR028889">
    <property type="entry name" value="USP"/>
</dbReference>
<keyword evidence="2" id="KW-0963">Cytoplasm</keyword>
<dbReference type="InterPro" id="IPR038765">
    <property type="entry name" value="Papain-like_cys_pep_sf"/>
</dbReference>
<protein>
    <recommendedName>
        <fullName evidence="9">USP domain-containing protein</fullName>
    </recommendedName>
</protein>
<evidence type="ECO:0000313" key="10">
    <source>
        <dbReference type="EMBL" id="KAF7989477.1"/>
    </source>
</evidence>
<dbReference type="GO" id="GO:0006397">
    <property type="term" value="P:mRNA processing"/>
    <property type="evidence" value="ECO:0007669"/>
    <property type="project" value="UniProtKB-KW"/>
</dbReference>
<dbReference type="GO" id="GO:0031251">
    <property type="term" value="C:PAN complex"/>
    <property type="evidence" value="ECO:0007669"/>
    <property type="project" value="TreeGrafter"/>
</dbReference>
<keyword evidence="6" id="KW-0378">Hydrolase</keyword>
<evidence type="ECO:0000256" key="5">
    <source>
        <dbReference type="ARBA" id="ARBA00022723"/>
    </source>
</evidence>
<evidence type="ECO:0000259" key="9">
    <source>
        <dbReference type="PROSITE" id="PS50235"/>
    </source>
</evidence>
<evidence type="ECO:0000256" key="4">
    <source>
        <dbReference type="ARBA" id="ARBA00022722"/>
    </source>
</evidence>
<name>A0A835CMN9_APHGI</name>
<dbReference type="GO" id="GO:0004535">
    <property type="term" value="F:poly(A)-specific ribonuclease activity"/>
    <property type="evidence" value="ECO:0007669"/>
    <property type="project" value="UniProtKB-EC"/>
</dbReference>
<dbReference type="SUPFAM" id="SSF50978">
    <property type="entry name" value="WD40 repeat-like"/>
    <property type="match status" value="1"/>
</dbReference>
<dbReference type="Pfam" id="PF20770">
    <property type="entry name" value="PAN2_N"/>
    <property type="match status" value="1"/>
</dbReference>
<dbReference type="InterPro" id="IPR050785">
    <property type="entry name" value="PAN2-PAN3_catalytic_subunit"/>
</dbReference>
<dbReference type="PANTHER" id="PTHR15728">
    <property type="entry name" value="DEADENYLATION COMPLEX CATALYTIC SUBUNIT PAN2"/>
    <property type="match status" value="1"/>
</dbReference>
<dbReference type="SMART" id="SM00479">
    <property type="entry name" value="EXOIII"/>
    <property type="match status" value="1"/>
</dbReference>
<organism evidence="10 11">
    <name type="scientific">Aphidius gifuensis</name>
    <name type="common">Parasitoid wasp</name>
    <dbReference type="NCBI Taxonomy" id="684658"/>
    <lineage>
        <taxon>Eukaryota</taxon>
        <taxon>Metazoa</taxon>
        <taxon>Ecdysozoa</taxon>
        <taxon>Arthropoda</taxon>
        <taxon>Hexapoda</taxon>
        <taxon>Insecta</taxon>
        <taxon>Pterygota</taxon>
        <taxon>Neoptera</taxon>
        <taxon>Endopterygota</taxon>
        <taxon>Hymenoptera</taxon>
        <taxon>Apocrita</taxon>
        <taxon>Ichneumonoidea</taxon>
        <taxon>Braconidae</taxon>
        <taxon>Aphidiinae</taxon>
        <taxon>Aphidius</taxon>
    </lineage>
</organism>
<reference evidence="10 11" key="1">
    <citation type="submission" date="2020-08" db="EMBL/GenBank/DDBJ databases">
        <title>Aphidius gifuensis genome sequencing and assembly.</title>
        <authorList>
            <person name="Du Z."/>
        </authorList>
    </citation>
    <scope>NUCLEOTIDE SEQUENCE [LARGE SCALE GENOMIC DNA]</scope>
    <source>
        <strain evidence="10">YNYX2018</strain>
        <tissue evidence="10">Adults</tissue>
    </source>
</reference>
<accession>A0A835CMN9</accession>
<dbReference type="SUPFAM" id="SSF54001">
    <property type="entry name" value="Cysteine proteinases"/>
    <property type="match status" value="1"/>
</dbReference>
<comment type="caution">
    <text evidence="10">The sequence shown here is derived from an EMBL/GenBank/DDBJ whole genome shotgun (WGS) entry which is preliminary data.</text>
</comment>
<keyword evidence="8" id="KW-0539">Nucleus</keyword>
<dbReference type="Pfam" id="PF00929">
    <property type="entry name" value="RNase_T"/>
    <property type="match status" value="1"/>
</dbReference>
<dbReference type="GO" id="GO:0000932">
    <property type="term" value="C:P-body"/>
    <property type="evidence" value="ECO:0007669"/>
    <property type="project" value="TreeGrafter"/>
</dbReference>
<dbReference type="Gene3D" id="2.130.10.10">
    <property type="entry name" value="YVTN repeat-like/Quinoprotein amine dehydrogenase"/>
    <property type="match status" value="1"/>
</dbReference>
<comment type="catalytic activity">
    <reaction evidence="1">
        <text>Exonucleolytic cleavage of poly(A) to 5'-AMP.</text>
        <dbReference type="EC" id="3.1.13.4"/>
    </reaction>
</comment>
<dbReference type="Pfam" id="PF13423">
    <property type="entry name" value="UCH_1"/>
    <property type="match status" value="1"/>
</dbReference>
<keyword evidence="7" id="KW-0269">Exonuclease</keyword>
<evidence type="ECO:0000256" key="7">
    <source>
        <dbReference type="ARBA" id="ARBA00022839"/>
    </source>
</evidence>
<dbReference type="InterPro" id="IPR028881">
    <property type="entry name" value="PAN2_UCH_dom"/>
</dbReference>
<dbReference type="CDD" id="cd06143">
    <property type="entry name" value="PAN2_exo"/>
    <property type="match status" value="1"/>
</dbReference>
<dbReference type="InterPro" id="IPR015943">
    <property type="entry name" value="WD40/YVTN_repeat-like_dom_sf"/>
</dbReference>
<dbReference type="PANTHER" id="PTHR15728:SF0">
    <property type="entry name" value="PAN2-PAN3 DEADENYLATION COMPLEX CATALYTIC SUBUNIT PAN2"/>
    <property type="match status" value="1"/>
</dbReference>
<dbReference type="InterPro" id="IPR012337">
    <property type="entry name" value="RNaseH-like_sf"/>
</dbReference>
<sequence>MKRNMVYSNSNMGHYNGAVYANAGNEQNLLWKKKRIVNRYMPATTRPSVLGNGGHHFGVSTVTFDTVEDLMWTGNQRGYVTSYDGFDLQTCTGSFRVHPTQEIRQINPVNDGILCLTRKTLRYQIRDHDIPLFTHKSKNIIDMQCMLQYDQRLLMGGYQEKIVDFDLTRSEEVGSMYFDVNGCTIMKKHHKLICAGNVFGKIDLRDQSTLSIEHTIKPYGRSLNDFDVQGNYLVTCGFNNSPRGLLAHPYIIVYDLRQMRALIPVPTMVAPYLLKFMPSYSSRLAVVSPLGQMQLLDTIHAEVQSPVACLYQVATGGATVTSFDVSPTSKNLAFTDVAGLLHLTSIADNPQFDTFSRAVGIMCEFPKRRRSSAFFGNSHIITTVPSNIILEPVTNCLINLKINFYKFAPPTYINLKKPNVKTFFNLYSKRLKMNSMISKTGKNLETIGSGFNRPAFRQNQIPYNLDQRRGVVPKFPGETILKTESGNISEIPDKYVKKEHNFTNFSGLDANLPNSYCNPMLQVMGFLFRNLDESRGSPCQTANLLRAFKSVPEAATLGLLQNDFQAGASRKTSLLTLIQSKECQLEEEDETEISRLFGAEQVAIYRCLKCARQISRESTVLLSDLIYPELKNEEIEFTTILARSLNLEKKKHSWCDHCQKFNPTLEKRSTTKLPQVLSLNCGLESSQGRDFWQAQMDIAAQKVMSSKNPSRLQPTSIEMCRYGKNCQRTDCKFGHTGKNQDPVSQQSLKNLYSSHSWVPHSIEISLDDYGELSIEKLDGNNIKMDNDSLLKNEKKIDKLQYTLTAVICSIEDQKNVEKNHLISSIRVGPNYHERSNGSAVAQWYIFNDNNITAVEPQEAVWFDLNWKIPCVLYYTALSSQKTAEEPFVSPLTHDVFSNDKCVARNPTRDVTFTKLTSDEMLKKGELVGLDSEFVALTEKETKLGDDGKMTTIKPSHMAAARITCIRGQGPLKGTPFIDDYIHTQEPVADYLTKFSGILPGDLDANFSSKHLTTLKSTYQKLRYLVDNGVVFVGHGLENDFKVINLVVPAEQIIDTVILFHLPNRRMVSLRFLTWHFFGKKIQSETHDSAEDARAALELYHKYLELQKNDTLDKALIELYQVGNNLQWKVPEN</sequence>
<evidence type="ECO:0000256" key="2">
    <source>
        <dbReference type="ARBA" id="ARBA00022490"/>
    </source>
</evidence>
<dbReference type="SUPFAM" id="SSF53098">
    <property type="entry name" value="Ribonuclease H-like"/>
    <property type="match status" value="1"/>
</dbReference>
<keyword evidence="4" id="KW-0540">Nuclease</keyword>
<keyword evidence="5" id="KW-0479">Metal-binding</keyword>
<dbReference type="InterPro" id="IPR036397">
    <property type="entry name" value="RNaseH_sf"/>
</dbReference>
<dbReference type="InterPro" id="IPR036322">
    <property type="entry name" value="WD40_repeat_dom_sf"/>
</dbReference>
<evidence type="ECO:0000256" key="8">
    <source>
        <dbReference type="ARBA" id="ARBA00023242"/>
    </source>
</evidence>
<dbReference type="FunFam" id="3.30.420.10:FF:000011">
    <property type="entry name" value="PAN2-PAN3 deadenylation complex catalytic subunit PAN2"/>
    <property type="match status" value="1"/>
</dbReference>
<dbReference type="Proteomes" id="UP000639338">
    <property type="component" value="Unassembled WGS sequence"/>
</dbReference>
<evidence type="ECO:0000313" key="11">
    <source>
        <dbReference type="Proteomes" id="UP000639338"/>
    </source>
</evidence>
<dbReference type="AlphaFoldDB" id="A0A835CMN9"/>
<dbReference type="GO" id="GO:0003676">
    <property type="term" value="F:nucleic acid binding"/>
    <property type="evidence" value="ECO:0007669"/>
    <property type="project" value="InterPro"/>
</dbReference>
<dbReference type="Gene3D" id="3.90.70.10">
    <property type="entry name" value="Cysteine proteinases"/>
    <property type="match status" value="1"/>
</dbReference>
<dbReference type="InterPro" id="IPR013520">
    <property type="entry name" value="Ribonucl_H"/>
</dbReference>
<dbReference type="GO" id="GO:0046872">
    <property type="term" value="F:metal ion binding"/>
    <property type="evidence" value="ECO:0007669"/>
    <property type="project" value="UniProtKB-KW"/>
</dbReference>
<dbReference type="EMBL" id="JACMRX010000005">
    <property type="protein sequence ID" value="KAF7989477.1"/>
    <property type="molecule type" value="Genomic_DNA"/>
</dbReference>
<dbReference type="GO" id="GO:0000289">
    <property type="term" value="P:nuclear-transcribed mRNA poly(A) tail shortening"/>
    <property type="evidence" value="ECO:0007669"/>
    <property type="project" value="TreeGrafter"/>
</dbReference>
<dbReference type="PROSITE" id="PS50235">
    <property type="entry name" value="USP_3"/>
    <property type="match status" value="1"/>
</dbReference>
<keyword evidence="3" id="KW-0507">mRNA processing</keyword>
<proteinExistence type="predicted"/>
<gene>
    <name evidence="10" type="ORF">HCN44_008151</name>
</gene>
<evidence type="ECO:0000256" key="3">
    <source>
        <dbReference type="ARBA" id="ARBA00022664"/>
    </source>
</evidence>
<dbReference type="InterPro" id="IPR048841">
    <property type="entry name" value="PAN2_N"/>
</dbReference>
<dbReference type="OrthoDB" id="16516at2759"/>
<evidence type="ECO:0000256" key="1">
    <source>
        <dbReference type="ARBA" id="ARBA00001663"/>
    </source>
</evidence>
<keyword evidence="11" id="KW-1185">Reference proteome</keyword>
<evidence type="ECO:0000256" key="6">
    <source>
        <dbReference type="ARBA" id="ARBA00022801"/>
    </source>
</evidence>